<evidence type="ECO:0008006" key="2">
    <source>
        <dbReference type="Google" id="ProtNLM"/>
    </source>
</evidence>
<name>A0A6C0E688_9ZZZZ</name>
<dbReference type="AlphaFoldDB" id="A0A6C0E688"/>
<organism evidence="1">
    <name type="scientific">viral metagenome</name>
    <dbReference type="NCBI Taxonomy" id="1070528"/>
    <lineage>
        <taxon>unclassified sequences</taxon>
        <taxon>metagenomes</taxon>
        <taxon>organismal metagenomes</taxon>
    </lineage>
</organism>
<dbReference type="Gene3D" id="1.25.40.20">
    <property type="entry name" value="Ankyrin repeat-containing domain"/>
    <property type="match status" value="1"/>
</dbReference>
<sequence length="422" mass="50191">MRILLTDQDDYIYDYCNNCFQSRLVKIPFKVIHISEINSKNHTNALNFHLEYINAKERIINLDNFYQKLCKTNILSTFYNMLNIWLELYKHYKKIDKKEHFIYYFRIVISREKYKYVLSDRYPIFSISTIKNFNLNVSSVYMGYLCYKNKIDILEYLQRNNKLESVKGYIQNDDTLVDVMSNRKQIKVLEFLKNIGLPLKYSDESLDEASQKGQVAVLEWWKNSQLPLQYSYKALEAASGNGHINVLEWWKQSGLELKYDERVLRNASKKGHVAVLEWWKNSGLPLKYSERALNWASFNGHVAVLEWWKNSGLLLKYDKNVLNWASEQGRVAVLEWWKNSGLELKYNATDIFMTAITMNRIDVLEWWKNSGLPIEYNESLILSYVRFSKYSNKTLSKWWKNSGLLFKKTSPPIRWLLIKLLL</sequence>
<protein>
    <recommendedName>
        <fullName evidence="2">Ankyrin repeat protein</fullName>
    </recommendedName>
</protein>
<proteinExistence type="predicted"/>
<evidence type="ECO:0000313" key="1">
    <source>
        <dbReference type="EMBL" id="QHT24574.1"/>
    </source>
</evidence>
<dbReference type="PANTHER" id="PTHR46586">
    <property type="entry name" value="ANKYRIN REPEAT-CONTAINING PROTEIN"/>
    <property type="match status" value="1"/>
</dbReference>
<dbReference type="EMBL" id="MN739746">
    <property type="protein sequence ID" value="QHT24574.1"/>
    <property type="molecule type" value="Genomic_DNA"/>
</dbReference>
<dbReference type="InterPro" id="IPR036770">
    <property type="entry name" value="Ankyrin_rpt-contain_sf"/>
</dbReference>
<dbReference type="InterPro" id="IPR052050">
    <property type="entry name" value="SecEffector_AnkRepeat"/>
</dbReference>
<reference evidence="1" key="1">
    <citation type="journal article" date="2020" name="Nature">
        <title>Giant virus diversity and host interactions through global metagenomics.</title>
        <authorList>
            <person name="Schulz F."/>
            <person name="Roux S."/>
            <person name="Paez-Espino D."/>
            <person name="Jungbluth S."/>
            <person name="Walsh D.A."/>
            <person name="Denef V.J."/>
            <person name="McMahon K.D."/>
            <person name="Konstantinidis K.T."/>
            <person name="Eloe-Fadrosh E.A."/>
            <person name="Kyrpides N.C."/>
            <person name="Woyke T."/>
        </authorList>
    </citation>
    <scope>NUCLEOTIDE SEQUENCE</scope>
    <source>
        <strain evidence="1">GVMAG-M-3300023179-150</strain>
    </source>
</reference>
<dbReference type="SUPFAM" id="SSF48403">
    <property type="entry name" value="Ankyrin repeat"/>
    <property type="match status" value="1"/>
</dbReference>
<dbReference type="PANTHER" id="PTHR46586:SF3">
    <property type="entry name" value="ANKYRIN REPEAT-CONTAINING PROTEIN"/>
    <property type="match status" value="1"/>
</dbReference>
<accession>A0A6C0E688</accession>